<feature type="transmembrane region" description="Helical" evidence="2">
    <location>
        <begin position="100"/>
        <end position="119"/>
    </location>
</feature>
<feature type="transmembrane region" description="Helical" evidence="2">
    <location>
        <begin position="75"/>
        <end position="93"/>
    </location>
</feature>
<feature type="region of interest" description="Disordered" evidence="1">
    <location>
        <begin position="1"/>
        <end position="27"/>
    </location>
</feature>
<sequence length="175" mass="17933">MTGPYGSPAQQRSGRAHGEPPARRGRPSGATALVAALLGLVAVGAAGYLPVTLFIDIPSGFSLGDLPVWTLVDLGGYLGAALFLLVGALATIFRATAGAVLLILGAVIAIGAILLEPTLGNGGYAAYFEVVFALNGFAAVDRAVLVVLAPLVLVLAALRPTFSYLRYRTCVPGQW</sequence>
<protein>
    <submittedName>
        <fullName evidence="3">Uncharacterized protein</fullName>
    </submittedName>
</protein>
<name>A0A9Y2MUL6_9PSEU</name>
<dbReference type="KEGG" id="acab:QRX50_14905"/>
<proteinExistence type="predicted"/>
<dbReference type="Proteomes" id="UP001236014">
    <property type="component" value="Chromosome"/>
</dbReference>
<evidence type="ECO:0000313" key="4">
    <source>
        <dbReference type="Proteomes" id="UP001236014"/>
    </source>
</evidence>
<evidence type="ECO:0000256" key="2">
    <source>
        <dbReference type="SAM" id="Phobius"/>
    </source>
</evidence>
<reference evidence="3 4" key="1">
    <citation type="submission" date="2023-06" db="EMBL/GenBank/DDBJ databases">
        <authorList>
            <person name="Oyuntsetseg B."/>
            <person name="Kim S.B."/>
        </authorList>
    </citation>
    <scope>NUCLEOTIDE SEQUENCE [LARGE SCALE GENOMIC DNA]</scope>
    <source>
        <strain evidence="3 4">2-15</strain>
    </source>
</reference>
<dbReference type="EMBL" id="CP127294">
    <property type="protein sequence ID" value="WIX81955.1"/>
    <property type="molecule type" value="Genomic_DNA"/>
</dbReference>
<accession>A0A9Y2MUL6</accession>
<gene>
    <name evidence="3" type="ORF">QRX50_14905</name>
</gene>
<dbReference type="AlphaFoldDB" id="A0A9Y2MUL6"/>
<keyword evidence="2" id="KW-0812">Transmembrane</keyword>
<keyword evidence="2" id="KW-0472">Membrane</keyword>
<evidence type="ECO:0000256" key="1">
    <source>
        <dbReference type="SAM" id="MobiDB-lite"/>
    </source>
</evidence>
<dbReference type="RefSeq" id="WP_285972536.1">
    <property type="nucleotide sequence ID" value="NZ_CP127294.1"/>
</dbReference>
<organism evidence="3 4">
    <name type="scientific">Amycolatopsis carbonis</name>
    <dbReference type="NCBI Taxonomy" id="715471"/>
    <lineage>
        <taxon>Bacteria</taxon>
        <taxon>Bacillati</taxon>
        <taxon>Actinomycetota</taxon>
        <taxon>Actinomycetes</taxon>
        <taxon>Pseudonocardiales</taxon>
        <taxon>Pseudonocardiaceae</taxon>
        <taxon>Amycolatopsis</taxon>
    </lineage>
</organism>
<feature type="transmembrane region" description="Helical" evidence="2">
    <location>
        <begin position="32"/>
        <end position="55"/>
    </location>
</feature>
<evidence type="ECO:0000313" key="3">
    <source>
        <dbReference type="EMBL" id="WIX81955.1"/>
    </source>
</evidence>
<feature type="transmembrane region" description="Helical" evidence="2">
    <location>
        <begin position="139"/>
        <end position="158"/>
    </location>
</feature>
<keyword evidence="2" id="KW-1133">Transmembrane helix</keyword>
<keyword evidence="4" id="KW-1185">Reference proteome</keyword>